<keyword evidence="2" id="KW-1185">Reference proteome</keyword>
<organism evidence="1 2">
    <name type="scientific">Actinoplanes derwentensis</name>
    <dbReference type="NCBI Taxonomy" id="113562"/>
    <lineage>
        <taxon>Bacteria</taxon>
        <taxon>Bacillati</taxon>
        <taxon>Actinomycetota</taxon>
        <taxon>Actinomycetes</taxon>
        <taxon>Micromonosporales</taxon>
        <taxon>Micromonosporaceae</taxon>
        <taxon>Actinoplanes</taxon>
    </lineage>
</organism>
<accession>A0A1H1Z347</accession>
<dbReference type="RefSeq" id="WP_157751594.1">
    <property type="nucleotide sequence ID" value="NZ_BOMJ01000001.1"/>
</dbReference>
<dbReference type="SUPFAM" id="SSF53850">
    <property type="entry name" value="Periplasmic binding protein-like II"/>
    <property type="match status" value="1"/>
</dbReference>
<dbReference type="PANTHER" id="PTHR43649">
    <property type="entry name" value="ARABINOSE-BINDING PROTEIN-RELATED"/>
    <property type="match status" value="1"/>
</dbReference>
<dbReference type="OrthoDB" id="7918484at2"/>
<gene>
    <name evidence="1" type="ORF">SAMN04489716_3119</name>
</gene>
<dbReference type="PANTHER" id="PTHR43649:SF30">
    <property type="entry name" value="ABC TRANSPORTER SUBSTRATE-BINDING PROTEIN"/>
    <property type="match status" value="1"/>
</dbReference>
<dbReference type="PROSITE" id="PS51318">
    <property type="entry name" value="TAT"/>
    <property type="match status" value="1"/>
</dbReference>
<reference evidence="1 2" key="1">
    <citation type="submission" date="2016-10" db="EMBL/GenBank/DDBJ databases">
        <authorList>
            <person name="de Groot N.N."/>
        </authorList>
    </citation>
    <scope>NUCLEOTIDE SEQUENCE [LARGE SCALE GENOMIC DNA]</scope>
    <source>
        <strain evidence="1 2">DSM 43941</strain>
    </source>
</reference>
<dbReference type="Pfam" id="PF13416">
    <property type="entry name" value="SBP_bac_8"/>
    <property type="match status" value="1"/>
</dbReference>
<dbReference type="Gene3D" id="3.40.190.10">
    <property type="entry name" value="Periplasmic binding protein-like II"/>
    <property type="match status" value="2"/>
</dbReference>
<protein>
    <submittedName>
        <fullName evidence="1">Carbohydrate ABC transporter substrate-binding protein, CUT1 family</fullName>
    </submittedName>
</protein>
<dbReference type="InterPro" id="IPR006059">
    <property type="entry name" value="SBP"/>
</dbReference>
<name>A0A1H1Z347_9ACTN</name>
<dbReference type="AlphaFoldDB" id="A0A1H1Z347"/>
<evidence type="ECO:0000313" key="1">
    <source>
        <dbReference type="EMBL" id="SDT28171.1"/>
    </source>
</evidence>
<dbReference type="Proteomes" id="UP000198688">
    <property type="component" value="Chromosome I"/>
</dbReference>
<dbReference type="InterPro" id="IPR050490">
    <property type="entry name" value="Bact_solute-bd_prot1"/>
</dbReference>
<dbReference type="STRING" id="113562.SAMN04489716_3119"/>
<sequence length="423" mass="46104">MTVSRRTLLRTGLAVAGAGLGTAACGDGSNDGRTTIRFAWWGSEERAKLTQQVVDLFQSRHTDITIKTTYAAYDPYFQKLATEMSGGNAPDVLQMGDRYLREYAERNTLLDLTSHLAGQIQTADLEKKLIPAGNVDAKTYGLPMGQTTHVLQYDTKRWQQAGAELPAAGWTWEQLRDAAATVTAKFGPKVSGLSDPFGIEDWFGDWLRQQGRDLYTADGKLGYTEAEVVAWWKLGVQFRAARAITPPEITANTTLTPFPRKESSAEFCPDSTVGMTSWENYGGEFALTEFPTAGSGIGQVTQPPMMLSVAQRTKNKDAALQFVDFFLNDPEAGAILGMSRGLPANLKIRETLASTLTDEWKMVADYEAKVAPLLLPAPAPPPKGAGVVKTQFQRIYDDVMHGKATPEAAAPRLMSEIQQALGA</sequence>
<dbReference type="InterPro" id="IPR006311">
    <property type="entry name" value="TAT_signal"/>
</dbReference>
<dbReference type="PROSITE" id="PS51257">
    <property type="entry name" value="PROKAR_LIPOPROTEIN"/>
    <property type="match status" value="1"/>
</dbReference>
<dbReference type="EMBL" id="LT629758">
    <property type="protein sequence ID" value="SDT28171.1"/>
    <property type="molecule type" value="Genomic_DNA"/>
</dbReference>
<evidence type="ECO:0000313" key="2">
    <source>
        <dbReference type="Proteomes" id="UP000198688"/>
    </source>
</evidence>
<proteinExistence type="predicted"/>